<dbReference type="Proteomes" id="UP000827872">
    <property type="component" value="Linkage Group LG05"/>
</dbReference>
<organism evidence="1 2">
    <name type="scientific">Sphaerodactylus townsendi</name>
    <dbReference type="NCBI Taxonomy" id="933632"/>
    <lineage>
        <taxon>Eukaryota</taxon>
        <taxon>Metazoa</taxon>
        <taxon>Chordata</taxon>
        <taxon>Craniata</taxon>
        <taxon>Vertebrata</taxon>
        <taxon>Euteleostomi</taxon>
        <taxon>Lepidosauria</taxon>
        <taxon>Squamata</taxon>
        <taxon>Bifurcata</taxon>
        <taxon>Gekkota</taxon>
        <taxon>Sphaerodactylidae</taxon>
        <taxon>Sphaerodactylus</taxon>
    </lineage>
</organism>
<keyword evidence="2" id="KW-1185">Reference proteome</keyword>
<evidence type="ECO:0000313" key="1">
    <source>
        <dbReference type="EMBL" id="KAH7999059.1"/>
    </source>
</evidence>
<sequence>MAENQLVQEKCVQGMSIVKLSPPEVTSLVAIQSRCFQLEWQLSAGEVLSVAEAQHQIEYRDLAETSWMQVEKGTAIA</sequence>
<dbReference type="EMBL" id="CM037618">
    <property type="protein sequence ID" value="KAH7999059.1"/>
    <property type="molecule type" value="Genomic_DNA"/>
</dbReference>
<accession>A0ACB8F2F2</accession>
<evidence type="ECO:0000313" key="2">
    <source>
        <dbReference type="Proteomes" id="UP000827872"/>
    </source>
</evidence>
<protein>
    <submittedName>
        <fullName evidence="1">Uncharacterized protein</fullName>
    </submittedName>
</protein>
<comment type="caution">
    <text evidence="1">The sequence shown here is derived from an EMBL/GenBank/DDBJ whole genome shotgun (WGS) entry which is preliminary data.</text>
</comment>
<reference evidence="1" key="1">
    <citation type="submission" date="2021-08" db="EMBL/GenBank/DDBJ databases">
        <title>The first chromosome-level gecko genome reveals the dynamic sex chromosomes of Neotropical dwarf geckos (Sphaerodactylidae: Sphaerodactylus).</title>
        <authorList>
            <person name="Pinto B.J."/>
            <person name="Keating S.E."/>
            <person name="Gamble T."/>
        </authorList>
    </citation>
    <scope>NUCLEOTIDE SEQUENCE</scope>
    <source>
        <strain evidence="1">TG3544</strain>
    </source>
</reference>
<name>A0ACB8F2F2_9SAUR</name>
<gene>
    <name evidence="1" type="ORF">K3G42_004571</name>
</gene>
<proteinExistence type="predicted"/>